<organism evidence="1 2">
    <name type="scientific">Rhizobium ruizarguesonis</name>
    <dbReference type="NCBI Taxonomy" id="2081791"/>
    <lineage>
        <taxon>Bacteria</taxon>
        <taxon>Pseudomonadati</taxon>
        <taxon>Pseudomonadota</taxon>
        <taxon>Alphaproteobacteria</taxon>
        <taxon>Hyphomicrobiales</taxon>
        <taxon>Rhizobiaceae</taxon>
        <taxon>Rhizobium/Agrobacterium group</taxon>
        <taxon>Rhizobium</taxon>
    </lineage>
</organism>
<proteinExistence type="predicted"/>
<protein>
    <submittedName>
        <fullName evidence="1">Uncharacterized protein</fullName>
    </submittedName>
</protein>
<dbReference type="EMBL" id="SIKX01000001">
    <property type="protein sequence ID" value="TBF18858.1"/>
    <property type="molecule type" value="Genomic_DNA"/>
</dbReference>
<gene>
    <name evidence="1" type="ORF">ELG94_11270</name>
</gene>
<dbReference type="AlphaFoldDB" id="A0AAE8QCG0"/>
<comment type="caution">
    <text evidence="1">The sequence shown here is derived from an EMBL/GenBank/DDBJ whole genome shotgun (WGS) entry which is preliminary data.</text>
</comment>
<evidence type="ECO:0000313" key="2">
    <source>
        <dbReference type="Proteomes" id="UP000291892"/>
    </source>
</evidence>
<sequence>MSKRLRQPSIERVPKKVHHSKKFRISVDLKKTADLKKALSEIYHAIENGLTLPSGSYRANVATTRDELLDTHGIMHLHLGSDRTRELLYLVQYSKYVVFLEVTDHIHFESVPVGNLLIQQHSKALADLSEQIAAQELSELEGKTVAIRNSLLRRRKSDGEVI</sequence>
<dbReference type="Proteomes" id="UP000291892">
    <property type="component" value="Unassembled WGS sequence"/>
</dbReference>
<evidence type="ECO:0000313" key="1">
    <source>
        <dbReference type="EMBL" id="TBF18858.1"/>
    </source>
</evidence>
<reference evidence="1 2" key="1">
    <citation type="submission" date="2019-02" db="EMBL/GenBank/DDBJ databases">
        <title>The genomic architecture of introgression among sibling species of bacteria.</title>
        <authorList>
            <person name="Cavassim M.I.A."/>
            <person name="Moeskjaer S."/>
            <person name="Moslemi C."/>
            <person name="Fields B."/>
            <person name="Bachmann A."/>
            <person name="Vilhjalmsson B."/>
            <person name="Schierup M.H."/>
            <person name="Young J.P.W."/>
            <person name="Andersen S.U."/>
        </authorList>
    </citation>
    <scope>NUCLEOTIDE SEQUENCE [LARGE SCALE GENOMIC DNA]</scope>
    <source>
        <strain evidence="1 2">SM42</strain>
    </source>
</reference>
<accession>A0AAE8QCG0</accession>
<name>A0AAE8QCG0_9HYPH</name>